<comment type="pathway">
    <text evidence="2">Protein modification; protein ubiquitination.</text>
</comment>
<keyword evidence="7 12" id="KW-0863">Zinc-finger</keyword>
<dbReference type="InterPro" id="IPR015036">
    <property type="entry name" value="NRDP1"/>
</dbReference>
<dbReference type="GO" id="GO:0016567">
    <property type="term" value="P:protein ubiquitination"/>
    <property type="evidence" value="ECO:0007669"/>
    <property type="project" value="InterPro"/>
</dbReference>
<evidence type="ECO:0000256" key="4">
    <source>
        <dbReference type="ARBA" id="ARBA00015711"/>
    </source>
</evidence>
<evidence type="ECO:0000256" key="7">
    <source>
        <dbReference type="ARBA" id="ARBA00022771"/>
    </source>
</evidence>
<evidence type="ECO:0000256" key="3">
    <source>
        <dbReference type="ARBA" id="ARBA00012483"/>
    </source>
</evidence>
<protein>
    <recommendedName>
        <fullName evidence="4">E3 ubiquitin-protein ligase NRDP1</fullName>
        <ecNumber evidence="3">2.3.2.27</ecNumber>
    </recommendedName>
    <alternativeName>
        <fullName evidence="10">RING finger protein 41</fullName>
    </alternativeName>
    <alternativeName>
        <fullName evidence="11">RING-type E3 ubiquitin transferase NRDP1</fullName>
    </alternativeName>
</protein>
<comment type="catalytic activity">
    <reaction evidence="1">
        <text>S-ubiquitinyl-[E2 ubiquitin-conjugating enzyme]-L-cysteine + [acceptor protein]-L-lysine = [E2 ubiquitin-conjugating enzyme]-L-cysteine + N(6)-ubiquitinyl-[acceptor protein]-L-lysine.</text>
        <dbReference type="EC" id="2.3.2.27"/>
    </reaction>
</comment>
<keyword evidence="8" id="KW-0833">Ubl conjugation pathway</keyword>
<dbReference type="Proteomes" id="UP001187531">
    <property type="component" value="Unassembled WGS sequence"/>
</dbReference>
<dbReference type="GO" id="GO:0061630">
    <property type="term" value="F:ubiquitin protein ligase activity"/>
    <property type="evidence" value="ECO:0007669"/>
    <property type="project" value="UniProtKB-EC"/>
</dbReference>
<evidence type="ECO:0000256" key="6">
    <source>
        <dbReference type="ARBA" id="ARBA00022723"/>
    </source>
</evidence>
<dbReference type="Pfam" id="PF13923">
    <property type="entry name" value="zf-C3HC4_2"/>
    <property type="match status" value="1"/>
</dbReference>
<name>A0AA88HTB3_ARTSF</name>
<dbReference type="InterPro" id="IPR017907">
    <property type="entry name" value="Znf_RING_CS"/>
</dbReference>
<evidence type="ECO:0000256" key="11">
    <source>
        <dbReference type="ARBA" id="ARBA00031762"/>
    </source>
</evidence>
<keyword evidence="13" id="KW-0175">Coiled coil</keyword>
<evidence type="ECO:0000256" key="8">
    <source>
        <dbReference type="ARBA" id="ARBA00022786"/>
    </source>
</evidence>
<keyword evidence="9" id="KW-0862">Zinc</keyword>
<dbReference type="PROSITE" id="PS00518">
    <property type="entry name" value="ZF_RING_1"/>
    <property type="match status" value="1"/>
</dbReference>
<evidence type="ECO:0000259" key="14">
    <source>
        <dbReference type="PROSITE" id="PS50089"/>
    </source>
</evidence>
<evidence type="ECO:0000256" key="12">
    <source>
        <dbReference type="PROSITE-ProRule" id="PRU00175"/>
    </source>
</evidence>
<evidence type="ECO:0000313" key="15">
    <source>
        <dbReference type="EMBL" id="KAK2713349.1"/>
    </source>
</evidence>
<dbReference type="EC" id="2.3.2.27" evidence="3"/>
<dbReference type="InterPro" id="IPR001841">
    <property type="entry name" value="Znf_RING"/>
</dbReference>
<dbReference type="EMBL" id="JAVRJZ010000014">
    <property type="protein sequence ID" value="KAK2713349.1"/>
    <property type="molecule type" value="Genomic_DNA"/>
</dbReference>
<dbReference type="SUPFAM" id="SSF57850">
    <property type="entry name" value="RING/U-box"/>
    <property type="match status" value="1"/>
</dbReference>
<dbReference type="Gene3D" id="3.30.40.10">
    <property type="entry name" value="Zinc/RING finger domain, C3HC4 (zinc finger)"/>
    <property type="match status" value="2"/>
</dbReference>
<dbReference type="PROSITE" id="PS50089">
    <property type="entry name" value="ZF_RING_2"/>
    <property type="match status" value="1"/>
</dbReference>
<dbReference type="PANTHER" id="PTHR10131">
    <property type="entry name" value="TNF RECEPTOR ASSOCIATED FACTOR"/>
    <property type="match status" value="1"/>
</dbReference>
<evidence type="ECO:0000256" key="2">
    <source>
        <dbReference type="ARBA" id="ARBA00004906"/>
    </source>
</evidence>
<keyword evidence="16" id="KW-1185">Reference proteome</keyword>
<reference evidence="15" key="1">
    <citation type="submission" date="2023-07" db="EMBL/GenBank/DDBJ databases">
        <title>Chromosome-level genome assembly of Artemia franciscana.</title>
        <authorList>
            <person name="Jo E."/>
        </authorList>
    </citation>
    <scope>NUCLEOTIDE SEQUENCE</scope>
    <source>
        <tissue evidence="15">Whole body</tissue>
    </source>
</reference>
<feature type="domain" description="RING-type" evidence="14">
    <location>
        <begin position="18"/>
        <end position="57"/>
    </location>
</feature>
<evidence type="ECO:0000256" key="1">
    <source>
        <dbReference type="ARBA" id="ARBA00000900"/>
    </source>
</evidence>
<sequence>MGIDTARFSGDIDGDLLCSICTFVLEDPVQAPICEHGFCNTCITEWLTSSQTCPIDRTNLTVDALKPAPRILRNFLSSCSNQTHGCSASLTLERLAVHLLECNFNPKRPVTCQSGCGITMLFEEYGNHNCIQSLKTELAIVQKENKKQEEKVSKILSELDLLKAEIDALKKVNQEKKPTSSDLQLLPTAGLSQAVNQGTLLADSRWLTEFKIVQRAFKTNIYIIPRASQQRFSLTILERVKEQLSGSGCPLETVKTLIENSNESRWPLGLRSYQARLANWDRLKDYRRRVWDIVPNTVPQRLYKTEISLIMASDNAHMDQELFGTLLADKRWLTKLLIVQRAFKTGFFYSTTSSIRSKVILEHVKEELSGSGCPLEMVKTLIENSNESRWPPGLRSHEARRANRNRLNDYRRRVWDVWDKTVPQRLYKTGISLIMASDNAHMDQDLFVINPGFLVLSVLDRSNSSW</sequence>
<feature type="coiled-coil region" evidence="13">
    <location>
        <begin position="131"/>
        <end position="172"/>
    </location>
</feature>
<dbReference type="SMART" id="SM00184">
    <property type="entry name" value="RING"/>
    <property type="match status" value="1"/>
</dbReference>
<dbReference type="GO" id="GO:0043122">
    <property type="term" value="P:regulation of canonical NF-kappaB signal transduction"/>
    <property type="evidence" value="ECO:0007669"/>
    <property type="project" value="TreeGrafter"/>
</dbReference>
<dbReference type="Pfam" id="PF08941">
    <property type="entry name" value="USP8_interact"/>
    <property type="match status" value="2"/>
</dbReference>
<dbReference type="PANTHER" id="PTHR10131:SF157">
    <property type="entry name" value="RECEPTOR-ASSOCIATED FACTOR, PUTATIVE-RELATED"/>
    <property type="match status" value="1"/>
</dbReference>
<dbReference type="InterPro" id="IPR037255">
    <property type="entry name" value="NRDP1_C"/>
</dbReference>
<dbReference type="SUPFAM" id="SSF160088">
    <property type="entry name" value="NRDP1 C-terminal domain-like"/>
    <property type="match status" value="2"/>
</dbReference>
<dbReference type="SUPFAM" id="SSF49599">
    <property type="entry name" value="TRAF domain-like"/>
    <property type="match status" value="1"/>
</dbReference>
<evidence type="ECO:0000256" key="13">
    <source>
        <dbReference type="SAM" id="Coils"/>
    </source>
</evidence>
<evidence type="ECO:0000256" key="9">
    <source>
        <dbReference type="ARBA" id="ARBA00022833"/>
    </source>
</evidence>
<gene>
    <name evidence="15" type="ORF">QYM36_009272</name>
</gene>
<evidence type="ECO:0000313" key="16">
    <source>
        <dbReference type="Proteomes" id="UP001187531"/>
    </source>
</evidence>
<comment type="caution">
    <text evidence="15">The sequence shown here is derived from an EMBL/GenBank/DDBJ whole genome shotgun (WGS) entry which is preliminary data.</text>
</comment>
<dbReference type="AlphaFoldDB" id="A0AA88HTB3"/>
<accession>A0AA88HTB3</accession>
<organism evidence="15 16">
    <name type="scientific">Artemia franciscana</name>
    <name type="common">Brine shrimp</name>
    <name type="synonym">Artemia sanfranciscana</name>
    <dbReference type="NCBI Taxonomy" id="6661"/>
    <lineage>
        <taxon>Eukaryota</taxon>
        <taxon>Metazoa</taxon>
        <taxon>Ecdysozoa</taxon>
        <taxon>Arthropoda</taxon>
        <taxon>Crustacea</taxon>
        <taxon>Branchiopoda</taxon>
        <taxon>Anostraca</taxon>
        <taxon>Artemiidae</taxon>
        <taxon>Artemia</taxon>
    </lineage>
</organism>
<keyword evidence="6" id="KW-0479">Metal-binding</keyword>
<dbReference type="InterPro" id="IPR013083">
    <property type="entry name" value="Znf_RING/FYVE/PHD"/>
</dbReference>
<keyword evidence="5" id="KW-0808">Transferase</keyword>
<dbReference type="GO" id="GO:0008270">
    <property type="term" value="F:zinc ion binding"/>
    <property type="evidence" value="ECO:0007669"/>
    <property type="project" value="UniProtKB-KW"/>
</dbReference>
<evidence type="ECO:0000256" key="10">
    <source>
        <dbReference type="ARBA" id="ARBA00030556"/>
    </source>
</evidence>
<proteinExistence type="predicted"/>
<evidence type="ECO:0000256" key="5">
    <source>
        <dbReference type="ARBA" id="ARBA00022679"/>
    </source>
</evidence>